<reference evidence="1 2" key="1">
    <citation type="journal article" date="2012" name="J. Bacteriol.">
        <title>Draft Genome Sequence of Sinorhizobium meliloti CCNWSX0020, a Nitrogen-Fixing Symbiont with Copper Tolerance Capability Isolated from Lead-Zinc Mine Tailings.</title>
        <authorList>
            <person name="Li Z."/>
            <person name="Ma Z."/>
            <person name="Hao X."/>
            <person name="Wei G."/>
        </authorList>
    </citation>
    <scope>NUCLEOTIDE SEQUENCE [LARGE SCALE GENOMIC DNA]</scope>
    <source>
        <strain evidence="1 2">CCNWSX0020</strain>
    </source>
</reference>
<proteinExistence type="predicted"/>
<evidence type="ECO:0000313" key="1">
    <source>
        <dbReference type="EMBL" id="EHK77998.1"/>
    </source>
</evidence>
<evidence type="ECO:0000313" key="2">
    <source>
        <dbReference type="Proteomes" id="UP000004038"/>
    </source>
</evidence>
<dbReference type="RefSeq" id="WP_003528490.1">
    <property type="nucleotide sequence ID" value="NZ_AGVV01000016.1"/>
</dbReference>
<dbReference type="AlphaFoldDB" id="H0FYE4"/>
<dbReference type="PATRIC" id="fig|1107881.3.peg.2248"/>
<name>H0FYE4_RHIML</name>
<dbReference type="EMBL" id="AGVV01000016">
    <property type="protein sequence ID" value="EHK77998.1"/>
    <property type="molecule type" value="Genomic_DNA"/>
</dbReference>
<protein>
    <submittedName>
        <fullName evidence="1">Uncharacterized protein</fullName>
    </submittedName>
</protein>
<organism evidence="1 2">
    <name type="scientific">Sinorhizobium meliloti CCNWSX0020</name>
    <dbReference type="NCBI Taxonomy" id="1107881"/>
    <lineage>
        <taxon>Bacteria</taxon>
        <taxon>Pseudomonadati</taxon>
        <taxon>Pseudomonadota</taxon>
        <taxon>Alphaproteobacteria</taxon>
        <taxon>Hyphomicrobiales</taxon>
        <taxon>Rhizobiaceae</taxon>
        <taxon>Sinorhizobium/Ensifer group</taxon>
        <taxon>Sinorhizobium</taxon>
    </lineage>
</organism>
<dbReference type="Proteomes" id="UP000004038">
    <property type="component" value="Unassembled WGS sequence"/>
</dbReference>
<accession>H0FYE4</accession>
<sequence length="46" mass="4607">MVDLNNGFHSAPDTTAGLSAVTTTDAPAAIGPYSQAIAVNGELFVT</sequence>
<gene>
    <name evidence="1" type="ORF">SM0020_11130</name>
</gene>